<dbReference type="EMBL" id="VSSQ01036396">
    <property type="protein sequence ID" value="MPM88866.1"/>
    <property type="molecule type" value="Genomic_DNA"/>
</dbReference>
<dbReference type="InterPro" id="IPR046342">
    <property type="entry name" value="CBS_dom_sf"/>
</dbReference>
<dbReference type="PANTHER" id="PTHR43099">
    <property type="entry name" value="UPF0053 PROTEIN YRKA"/>
    <property type="match status" value="1"/>
</dbReference>
<organism evidence="2">
    <name type="scientific">bioreactor metagenome</name>
    <dbReference type="NCBI Taxonomy" id="1076179"/>
    <lineage>
        <taxon>unclassified sequences</taxon>
        <taxon>metagenomes</taxon>
        <taxon>ecological metagenomes</taxon>
    </lineage>
</organism>
<dbReference type="InterPro" id="IPR036318">
    <property type="entry name" value="FAD-bd_PCMH-like_sf"/>
</dbReference>
<dbReference type="PANTHER" id="PTHR43099:SF2">
    <property type="entry name" value="UPF0053 PROTEIN YRKA"/>
    <property type="match status" value="1"/>
</dbReference>
<dbReference type="InterPro" id="IPR016169">
    <property type="entry name" value="FAD-bd_PCMH_sub2"/>
</dbReference>
<dbReference type="AlphaFoldDB" id="A0A645DHS1"/>
<sequence length="143" mass="16565">MREPYFTFEFKLITELFSEMRDKSIQVAIVIDEYGGTAGMITLEDLVEEIVGDIRDESDELFNEIEVVEEDEYLVHGSAEIDLINEMLGVKIESEDFDTIGGFVTGLFGRLPETGEQIEFNNMKFVVEHVQKYRIEKLRIFTH</sequence>
<dbReference type="InterPro" id="IPR000644">
    <property type="entry name" value="CBS_dom"/>
</dbReference>
<feature type="domain" description="CBS" evidence="1">
    <location>
        <begin position="1"/>
        <end position="57"/>
    </location>
</feature>
<evidence type="ECO:0000259" key="1">
    <source>
        <dbReference type="PROSITE" id="PS51371"/>
    </source>
</evidence>
<dbReference type="PROSITE" id="PS51371">
    <property type="entry name" value="CBS"/>
    <property type="match status" value="1"/>
</dbReference>
<dbReference type="Pfam" id="PF00571">
    <property type="entry name" value="CBS"/>
    <property type="match status" value="1"/>
</dbReference>
<accession>A0A645DHS1</accession>
<gene>
    <name evidence="2" type="ORF">SDC9_135970</name>
</gene>
<evidence type="ECO:0000313" key="2">
    <source>
        <dbReference type="EMBL" id="MPM88866.1"/>
    </source>
</evidence>
<dbReference type="SUPFAM" id="SSF56176">
    <property type="entry name" value="FAD-binding/transporter-associated domain-like"/>
    <property type="match status" value="1"/>
</dbReference>
<dbReference type="GO" id="GO:0050660">
    <property type="term" value="F:flavin adenine dinucleotide binding"/>
    <property type="evidence" value="ECO:0007669"/>
    <property type="project" value="InterPro"/>
</dbReference>
<dbReference type="InterPro" id="IPR051676">
    <property type="entry name" value="UPF0053_domain"/>
</dbReference>
<dbReference type="InterPro" id="IPR005170">
    <property type="entry name" value="Transptr-assoc_dom"/>
</dbReference>
<dbReference type="Pfam" id="PF03471">
    <property type="entry name" value="CorC_HlyC"/>
    <property type="match status" value="1"/>
</dbReference>
<proteinExistence type="predicted"/>
<protein>
    <recommendedName>
        <fullName evidence="1">CBS domain-containing protein</fullName>
    </recommendedName>
</protein>
<dbReference type="Gene3D" id="3.90.1280.20">
    <property type="match status" value="1"/>
</dbReference>
<dbReference type="SMART" id="SM01091">
    <property type="entry name" value="CorC_HlyC"/>
    <property type="match status" value="1"/>
</dbReference>
<dbReference type="SUPFAM" id="SSF54631">
    <property type="entry name" value="CBS-domain pair"/>
    <property type="match status" value="1"/>
</dbReference>
<dbReference type="Gene3D" id="3.30.465.10">
    <property type="match status" value="1"/>
</dbReference>
<name>A0A645DHS1_9ZZZZ</name>
<reference evidence="2" key="1">
    <citation type="submission" date="2019-08" db="EMBL/GenBank/DDBJ databases">
        <authorList>
            <person name="Kucharzyk K."/>
            <person name="Murdoch R.W."/>
            <person name="Higgins S."/>
            <person name="Loffler F."/>
        </authorList>
    </citation>
    <scope>NUCLEOTIDE SEQUENCE</scope>
</reference>
<comment type="caution">
    <text evidence="2">The sequence shown here is derived from an EMBL/GenBank/DDBJ whole genome shotgun (WGS) entry which is preliminary data.</text>
</comment>